<keyword evidence="2" id="KW-1133">Transmembrane helix</keyword>
<protein>
    <submittedName>
        <fullName evidence="3">Uncharacterized protein</fullName>
    </submittedName>
</protein>
<dbReference type="AlphaFoldDB" id="A0A1W9YSE7"/>
<keyword evidence="4" id="KW-1185">Reference proteome</keyword>
<accession>A0A1W9YSE7</accession>
<feature type="transmembrane region" description="Helical" evidence="2">
    <location>
        <begin position="52"/>
        <end position="73"/>
    </location>
</feature>
<keyword evidence="2" id="KW-0812">Transmembrane</keyword>
<dbReference type="EMBL" id="MVHJ01000022">
    <property type="protein sequence ID" value="ORA02976.1"/>
    <property type="molecule type" value="Genomic_DNA"/>
</dbReference>
<comment type="caution">
    <text evidence="3">The sequence shown here is derived from an EMBL/GenBank/DDBJ whole genome shotgun (WGS) entry which is preliminary data.</text>
</comment>
<evidence type="ECO:0000313" key="3">
    <source>
        <dbReference type="EMBL" id="ORA02976.1"/>
    </source>
</evidence>
<feature type="compositionally biased region" description="Low complexity" evidence="1">
    <location>
        <begin position="21"/>
        <end position="38"/>
    </location>
</feature>
<evidence type="ECO:0000313" key="4">
    <source>
        <dbReference type="Proteomes" id="UP000192366"/>
    </source>
</evidence>
<organism evidence="3 4">
    <name type="scientific">Mycolicibacterium bacteremicum</name>
    <name type="common">Mycobacterium bacteremicum</name>
    <dbReference type="NCBI Taxonomy" id="564198"/>
    <lineage>
        <taxon>Bacteria</taxon>
        <taxon>Bacillati</taxon>
        <taxon>Actinomycetota</taxon>
        <taxon>Actinomycetes</taxon>
        <taxon>Mycobacteriales</taxon>
        <taxon>Mycobacteriaceae</taxon>
        <taxon>Mycolicibacterium</taxon>
    </lineage>
</organism>
<reference evidence="3 4" key="1">
    <citation type="submission" date="2017-02" db="EMBL/GenBank/DDBJ databases">
        <title>The new phylogeny of genus Mycobacterium.</title>
        <authorList>
            <person name="Tortoli E."/>
            <person name="Trovato A."/>
            <person name="Cirillo D.M."/>
        </authorList>
    </citation>
    <scope>NUCLEOTIDE SEQUENCE [LARGE SCALE GENOMIC DNA]</scope>
    <source>
        <strain evidence="3 4">DSM 45578</strain>
    </source>
</reference>
<feature type="compositionally biased region" description="Pro residues" evidence="1">
    <location>
        <begin position="1"/>
        <end position="20"/>
    </location>
</feature>
<evidence type="ECO:0000256" key="2">
    <source>
        <dbReference type="SAM" id="Phobius"/>
    </source>
</evidence>
<evidence type="ECO:0000256" key="1">
    <source>
        <dbReference type="SAM" id="MobiDB-lite"/>
    </source>
</evidence>
<feature type="region of interest" description="Disordered" evidence="1">
    <location>
        <begin position="79"/>
        <end position="110"/>
    </location>
</feature>
<dbReference type="Proteomes" id="UP000192366">
    <property type="component" value="Unassembled WGS sequence"/>
</dbReference>
<keyword evidence="2" id="KW-0472">Membrane</keyword>
<proteinExistence type="predicted"/>
<sequence length="376" mass="40164">MTNPPPPGNWGPPQPGPQPPYGHGQPQYGAGQWPQQPGWGPPPTPRNNGLKWLLIGVAVLLVIAISVGATLLFTRDSGNGPTQSANGSPPAAGDIASANDTGPVGIVTDDPSCQPWRSINDALAEEQSDSWVNRDYSRPASVWTTEEREIHEQVADAMDRAAEKTVQLVKMTPHRIMRELFEQSIAYWRAYADAIGSYTPSDNHLAVAASDAGATLVAICAAIDYESAATWAPLVPPGPTPNSIAPIGDPSNPEMFIGPSGDPICEDWLRLTTGFENSTKEWRESDLNIPASQWQEDQRALMEETGAVMTTFANNIATLAGESENPTLQDLSNLTGQYLRAYVESIPTYTTADSFFASAGTRSYLIVSNACGAAGS</sequence>
<dbReference type="STRING" id="564198.BST17_21355"/>
<feature type="region of interest" description="Disordered" evidence="1">
    <location>
        <begin position="1"/>
        <end position="44"/>
    </location>
</feature>
<gene>
    <name evidence="3" type="ORF">BST17_21355</name>
</gene>
<name>A0A1W9YSE7_MYCBA</name>